<sequence>MQVVRVDYGHPDAVALIEQVQEEYVARYGGRDESPVDPAMFVPPDGSFFVGYVGGTAVATGAWRRSDVEALGTAVTAEVKRMYVVPAAQRRGHARRMLAHLETTAAAAGYEALVLETGLRQPEAMTLYASAGYEPIPGFGYYKDAPLSRCFAKRLVPAAGQTPPG</sequence>
<dbReference type="SUPFAM" id="SSF55729">
    <property type="entry name" value="Acyl-CoA N-acyltransferases (Nat)"/>
    <property type="match status" value="1"/>
</dbReference>
<reference evidence="4 5" key="1">
    <citation type="submission" date="2020-08" db="EMBL/GenBank/DDBJ databases">
        <title>novel species in genus Nocardioides.</title>
        <authorList>
            <person name="Zhang G."/>
        </authorList>
    </citation>
    <scope>NUCLEOTIDE SEQUENCE [LARGE SCALE GENOMIC DNA]</scope>
    <source>
        <strain evidence="4 5">SC8A-24</strain>
    </source>
</reference>
<dbReference type="InterPro" id="IPR000182">
    <property type="entry name" value="GNAT_dom"/>
</dbReference>
<evidence type="ECO:0000313" key="4">
    <source>
        <dbReference type="EMBL" id="MBC2961363.1"/>
    </source>
</evidence>
<protein>
    <submittedName>
        <fullName evidence="4">GNAT family N-acetyltransferase</fullName>
    </submittedName>
</protein>
<dbReference type="EMBL" id="JACMYC010000007">
    <property type="protein sequence ID" value="MBC2961363.1"/>
    <property type="molecule type" value="Genomic_DNA"/>
</dbReference>
<dbReference type="PANTHER" id="PTHR43877:SF2">
    <property type="entry name" value="AMINOALKYLPHOSPHONATE N-ACETYLTRANSFERASE-RELATED"/>
    <property type="match status" value="1"/>
</dbReference>
<evidence type="ECO:0000256" key="2">
    <source>
        <dbReference type="ARBA" id="ARBA00023315"/>
    </source>
</evidence>
<dbReference type="Proteomes" id="UP000604001">
    <property type="component" value="Unassembled WGS sequence"/>
</dbReference>
<evidence type="ECO:0000259" key="3">
    <source>
        <dbReference type="PROSITE" id="PS51186"/>
    </source>
</evidence>
<name>A0ABR6UAH6_9ACTN</name>
<dbReference type="Gene3D" id="3.40.630.30">
    <property type="match status" value="1"/>
</dbReference>
<evidence type="ECO:0000256" key="1">
    <source>
        <dbReference type="ARBA" id="ARBA00022679"/>
    </source>
</evidence>
<dbReference type="PROSITE" id="PS51186">
    <property type="entry name" value="GNAT"/>
    <property type="match status" value="1"/>
</dbReference>
<keyword evidence="1" id="KW-0808">Transferase</keyword>
<feature type="domain" description="N-acetyltransferase" evidence="3">
    <location>
        <begin position="1"/>
        <end position="153"/>
    </location>
</feature>
<accession>A0ABR6UAH6</accession>
<dbReference type="InterPro" id="IPR016181">
    <property type="entry name" value="Acyl_CoA_acyltransferase"/>
</dbReference>
<dbReference type="CDD" id="cd04301">
    <property type="entry name" value="NAT_SF"/>
    <property type="match status" value="1"/>
</dbReference>
<organism evidence="4 5">
    <name type="scientific">Nocardioides deserti</name>
    <dbReference type="NCBI Taxonomy" id="1588644"/>
    <lineage>
        <taxon>Bacteria</taxon>
        <taxon>Bacillati</taxon>
        <taxon>Actinomycetota</taxon>
        <taxon>Actinomycetes</taxon>
        <taxon>Propionibacteriales</taxon>
        <taxon>Nocardioidaceae</taxon>
        <taxon>Nocardioides</taxon>
    </lineage>
</organism>
<dbReference type="InterPro" id="IPR050832">
    <property type="entry name" value="Bact_Acetyltransf"/>
</dbReference>
<evidence type="ECO:0000313" key="5">
    <source>
        <dbReference type="Proteomes" id="UP000604001"/>
    </source>
</evidence>
<proteinExistence type="predicted"/>
<comment type="caution">
    <text evidence="4">The sequence shown here is derived from an EMBL/GenBank/DDBJ whole genome shotgun (WGS) entry which is preliminary data.</text>
</comment>
<dbReference type="PANTHER" id="PTHR43877">
    <property type="entry name" value="AMINOALKYLPHOSPHONATE N-ACETYLTRANSFERASE-RELATED-RELATED"/>
    <property type="match status" value="1"/>
</dbReference>
<gene>
    <name evidence="4" type="ORF">H7344_13755</name>
</gene>
<keyword evidence="5" id="KW-1185">Reference proteome</keyword>
<dbReference type="Pfam" id="PF00583">
    <property type="entry name" value="Acetyltransf_1"/>
    <property type="match status" value="1"/>
</dbReference>
<keyword evidence="2" id="KW-0012">Acyltransferase</keyword>